<protein>
    <submittedName>
        <fullName evidence="2">WxcM-like domain-containing protein</fullName>
    </submittedName>
</protein>
<dbReference type="InterPro" id="IPR008894">
    <property type="entry name" value="QdtA_cupin_dom"/>
</dbReference>
<dbReference type="InterPro" id="IPR014710">
    <property type="entry name" value="RmlC-like_jellyroll"/>
</dbReference>
<reference evidence="2 3" key="1">
    <citation type="submission" date="2019-11" db="EMBL/GenBank/DDBJ databases">
        <authorList>
            <person name="Khan S.A."/>
            <person name="Jeon C.O."/>
            <person name="Chun B.H."/>
        </authorList>
    </citation>
    <scope>NUCLEOTIDE SEQUENCE [LARGE SCALE GENOMIC DNA]</scope>
    <source>
        <strain evidence="2 3">IMCC 1097</strain>
    </source>
</reference>
<evidence type="ECO:0000259" key="1">
    <source>
        <dbReference type="Pfam" id="PF05523"/>
    </source>
</evidence>
<dbReference type="SUPFAM" id="SSF51182">
    <property type="entry name" value="RmlC-like cupins"/>
    <property type="match status" value="1"/>
</dbReference>
<gene>
    <name evidence="2" type="ORF">GH975_08660</name>
</gene>
<dbReference type="InterPro" id="IPR011051">
    <property type="entry name" value="RmlC_Cupin_sf"/>
</dbReference>
<dbReference type="EMBL" id="CP045871">
    <property type="protein sequence ID" value="QGG81313.1"/>
    <property type="molecule type" value="Genomic_DNA"/>
</dbReference>
<dbReference type="CDD" id="cd20292">
    <property type="entry name" value="cupin_QdtA-like"/>
    <property type="match status" value="1"/>
</dbReference>
<evidence type="ECO:0000313" key="3">
    <source>
        <dbReference type="Proteomes" id="UP000388235"/>
    </source>
</evidence>
<dbReference type="AlphaFoldDB" id="A0A5Q2QDC3"/>
<name>A0A5Q2QDC3_9GAMM</name>
<accession>A0A5Q2QDC3</accession>
<keyword evidence="3" id="KW-1185">Reference proteome</keyword>
<dbReference type="KEGG" id="llp:GH975_08660"/>
<sequence length="138" mass="16073">MVDFNWIEFQELGDSRGSLVSIEVGNQKQVPFEVKRLYYIYRTEEGVSRGYHAHKNLKQIAFAIHGNCDMVLDDGINRQTVRLDDPTKGILIENMVWREMHNFSSDCVLLVLASEHYDEGDYIRDYQRFIEHCAGKGK</sequence>
<proteinExistence type="predicted"/>
<dbReference type="Gene3D" id="2.60.120.10">
    <property type="entry name" value="Jelly Rolls"/>
    <property type="match status" value="1"/>
</dbReference>
<feature type="domain" description="Sugar 3,4-ketoisomerase QdtA cupin" evidence="1">
    <location>
        <begin position="3"/>
        <end position="131"/>
    </location>
</feature>
<evidence type="ECO:0000313" key="2">
    <source>
        <dbReference type="EMBL" id="QGG81313.1"/>
    </source>
</evidence>
<dbReference type="OrthoDB" id="9800846at2"/>
<organism evidence="2 3">
    <name type="scientific">Litorivicinus lipolyticus</name>
    <dbReference type="NCBI Taxonomy" id="418701"/>
    <lineage>
        <taxon>Bacteria</taxon>
        <taxon>Pseudomonadati</taxon>
        <taxon>Pseudomonadota</taxon>
        <taxon>Gammaproteobacteria</taxon>
        <taxon>Oceanospirillales</taxon>
        <taxon>Litorivicinaceae</taxon>
        <taxon>Litorivicinus</taxon>
    </lineage>
</organism>
<dbReference type="Proteomes" id="UP000388235">
    <property type="component" value="Chromosome"/>
</dbReference>
<dbReference type="Pfam" id="PF05523">
    <property type="entry name" value="FdtA"/>
    <property type="match status" value="1"/>
</dbReference>